<reference evidence="5 6" key="1">
    <citation type="submission" date="2019-02" db="EMBL/GenBank/DDBJ databases">
        <title>Deep-cultivation of Planctomycetes and their phenomic and genomic characterization uncovers novel biology.</title>
        <authorList>
            <person name="Wiegand S."/>
            <person name="Jogler M."/>
            <person name="Boedeker C."/>
            <person name="Pinto D."/>
            <person name="Vollmers J."/>
            <person name="Rivas-Marin E."/>
            <person name="Kohn T."/>
            <person name="Peeters S.H."/>
            <person name="Heuer A."/>
            <person name="Rast P."/>
            <person name="Oberbeckmann S."/>
            <person name="Bunk B."/>
            <person name="Jeske O."/>
            <person name="Meyerdierks A."/>
            <person name="Storesund J.E."/>
            <person name="Kallscheuer N."/>
            <person name="Luecker S."/>
            <person name="Lage O.M."/>
            <person name="Pohl T."/>
            <person name="Merkel B.J."/>
            <person name="Hornburger P."/>
            <person name="Mueller R.-W."/>
            <person name="Bruemmer F."/>
            <person name="Labrenz M."/>
            <person name="Spormann A.M."/>
            <person name="Op den Camp H."/>
            <person name="Overmann J."/>
            <person name="Amann R."/>
            <person name="Jetten M.S.M."/>
            <person name="Mascher T."/>
            <person name="Medema M.H."/>
            <person name="Devos D.P."/>
            <person name="Kaster A.-K."/>
            <person name="Ovreas L."/>
            <person name="Rohde M."/>
            <person name="Galperin M.Y."/>
            <person name="Jogler C."/>
        </authorList>
    </citation>
    <scope>NUCLEOTIDE SEQUENCE [LARGE SCALE GENOMIC DNA]</scope>
    <source>
        <strain evidence="5 6">KS4</strain>
    </source>
</reference>
<dbReference type="PANTHER" id="PTHR10566:SF113">
    <property type="entry name" value="PROTEIN ACTIVITY OF BC1 COMPLEX KINASE 7, CHLOROPLASTIC"/>
    <property type="match status" value="1"/>
</dbReference>
<evidence type="ECO:0000259" key="4">
    <source>
        <dbReference type="Pfam" id="PF03109"/>
    </source>
</evidence>
<keyword evidence="3" id="KW-1133">Transmembrane helix</keyword>
<dbReference type="PANTHER" id="PTHR10566">
    <property type="entry name" value="CHAPERONE-ACTIVITY OF BC1 COMPLEX CABC1 -RELATED"/>
    <property type="match status" value="1"/>
</dbReference>
<evidence type="ECO:0000313" key="6">
    <source>
        <dbReference type="Proteomes" id="UP000317369"/>
    </source>
</evidence>
<name>A0A517YSW1_9BACT</name>
<comment type="similarity">
    <text evidence="1">Belongs to the protein kinase superfamily. ADCK protein kinase family.</text>
</comment>
<feature type="domain" description="ABC1 atypical kinase-like" evidence="4">
    <location>
        <begin position="110"/>
        <end position="353"/>
    </location>
</feature>
<dbReference type="InterPro" id="IPR004147">
    <property type="entry name" value="ABC1_dom"/>
</dbReference>
<protein>
    <recommendedName>
        <fullName evidence="4">ABC1 atypical kinase-like domain-containing protein</fullName>
    </recommendedName>
</protein>
<evidence type="ECO:0000256" key="2">
    <source>
        <dbReference type="SAM" id="MobiDB-lite"/>
    </source>
</evidence>
<evidence type="ECO:0000313" key="5">
    <source>
        <dbReference type="EMBL" id="QDU33301.1"/>
    </source>
</evidence>
<dbReference type="OrthoDB" id="9795390at2"/>
<sequence length="572" mass="64728">MPLSNLKSTVRNAKRYADIAHVLLRYGFGDILASTGLNRFLKSNGDDKDPSSKTATPPEKNNISDLAELPRPVRMRRAMEELGPTFIKLGQILSTRGDLLDSQWIDELKKLQDECPPFPYNEVEAILKDEFGDQLFKIFKYISPQPLAAASVAQVHRATLANNTKVVIKVLRPNIREVLEADMSILETVAKMLEKHDHSLGFSPTEVVQEFAQEIHKEVNLTNEGRAADRLSKYFAENPNIFFPEIFWHATTRNILTMKEVHGLRLSQYKQGDLTKKQLQRVLANCADAVFQQCLEFGFFHADPHTGNIFVLDNQKVCFIDCGMVGQIDKRTAEQLGDLVSAVIDQNTEKVIRAVALLVDLDPDVADQRKFRSDVTEFIGHFRINEIAELNLGNLLGEFFDLLRRYNIKCPSDLVFLIKAMTTIEGVAEQLDPTFDLVGHVEPHLTKLIKQRISPTAIRHRIQRTISRYIDIIEDAPSDILGLLNHLRHNQFTINFELAKLEQLDNTIEHASRSTSQALIIAALLIASSMLILSDRIAQGTGYLLGFGVLGYILAFIMVSWLFVTTHFRKRK</sequence>
<dbReference type="Pfam" id="PF03109">
    <property type="entry name" value="ABC1"/>
    <property type="match status" value="1"/>
</dbReference>
<dbReference type="GO" id="GO:0016740">
    <property type="term" value="F:transferase activity"/>
    <property type="evidence" value="ECO:0007669"/>
    <property type="project" value="UniProtKB-KW"/>
</dbReference>
<dbReference type="RefSeq" id="WP_145076208.1">
    <property type="nucleotide sequence ID" value="NZ_CP036425.1"/>
</dbReference>
<keyword evidence="3" id="KW-0472">Membrane</keyword>
<feature type="region of interest" description="Disordered" evidence="2">
    <location>
        <begin position="42"/>
        <end position="64"/>
    </location>
</feature>
<organism evidence="5 6">
    <name type="scientific">Poriferisphaera corsica</name>
    <dbReference type="NCBI Taxonomy" id="2528020"/>
    <lineage>
        <taxon>Bacteria</taxon>
        <taxon>Pseudomonadati</taxon>
        <taxon>Planctomycetota</taxon>
        <taxon>Phycisphaerae</taxon>
        <taxon>Phycisphaerales</taxon>
        <taxon>Phycisphaeraceae</taxon>
        <taxon>Poriferisphaera</taxon>
    </lineage>
</organism>
<proteinExistence type="inferred from homology"/>
<keyword evidence="5" id="KW-0808">Transferase</keyword>
<accession>A0A517YSW1</accession>
<feature type="transmembrane region" description="Helical" evidence="3">
    <location>
        <begin position="543"/>
        <end position="564"/>
    </location>
</feature>
<dbReference type="InterPro" id="IPR050154">
    <property type="entry name" value="UbiB_kinase"/>
</dbReference>
<keyword evidence="3" id="KW-0812">Transmembrane</keyword>
<dbReference type="EMBL" id="CP036425">
    <property type="protein sequence ID" value="QDU33301.1"/>
    <property type="molecule type" value="Genomic_DNA"/>
</dbReference>
<dbReference type="SUPFAM" id="SSF56112">
    <property type="entry name" value="Protein kinase-like (PK-like)"/>
    <property type="match status" value="1"/>
</dbReference>
<evidence type="ECO:0000256" key="1">
    <source>
        <dbReference type="ARBA" id="ARBA00009670"/>
    </source>
</evidence>
<keyword evidence="6" id="KW-1185">Reference proteome</keyword>
<dbReference type="InterPro" id="IPR011009">
    <property type="entry name" value="Kinase-like_dom_sf"/>
</dbReference>
<dbReference type="KEGG" id="pcor:KS4_13470"/>
<gene>
    <name evidence="5" type="primary">ubiB</name>
    <name evidence="5" type="ORF">KS4_13470</name>
</gene>
<dbReference type="CDD" id="cd05121">
    <property type="entry name" value="ABC1_ADCK3-like"/>
    <property type="match status" value="1"/>
</dbReference>
<dbReference type="AlphaFoldDB" id="A0A517YSW1"/>
<evidence type="ECO:0000256" key="3">
    <source>
        <dbReference type="SAM" id="Phobius"/>
    </source>
</evidence>
<feature type="compositionally biased region" description="Polar residues" evidence="2">
    <location>
        <begin position="52"/>
        <end position="64"/>
    </location>
</feature>
<dbReference type="Proteomes" id="UP000317369">
    <property type="component" value="Chromosome"/>
</dbReference>